<evidence type="ECO:0000256" key="3">
    <source>
        <dbReference type="ARBA" id="ARBA00022525"/>
    </source>
</evidence>
<evidence type="ECO:0000256" key="1">
    <source>
        <dbReference type="ARBA" id="ARBA00004613"/>
    </source>
</evidence>
<gene>
    <name evidence="6" type="ORF">OCTVUL_1B025394</name>
</gene>
<organism evidence="6 7">
    <name type="scientific">Octopus vulgaris</name>
    <name type="common">Common octopus</name>
    <dbReference type="NCBI Taxonomy" id="6645"/>
    <lineage>
        <taxon>Eukaryota</taxon>
        <taxon>Metazoa</taxon>
        <taxon>Spiralia</taxon>
        <taxon>Lophotrochozoa</taxon>
        <taxon>Mollusca</taxon>
        <taxon>Cephalopoda</taxon>
        <taxon>Coleoidea</taxon>
        <taxon>Octopodiformes</taxon>
        <taxon>Octopoda</taxon>
        <taxon>Incirrata</taxon>
        <taxon>Octopodidae</taxon>
        <taxon>Octopus</taxon>
    </lineage>
</organism>
<reference evidence="6" key="1">
    <citation type="submission" date="2023-08" db="EMBL/GenBank/DDBJ databases">
        <authorList>
            <person name="Alioto T."/>
            <person name="Alioto T."/>
            <person name="Gomez Garrido J."/>
        </authorList>
    </citation>
    <scope>NUCLEOTIDE SEQUENCE</scope>
</reference>
<accession>A0AA36BX42</accession>
<comment type="similarity">
    <text evidence="2">Belongs to the granulin family.</text>
</comment>
<keyword evidence="7" id="KW-1185">Reference proteome</keyword>
<evidence type="ECO:0000256" key="4">
    <source>
        <dbReference type="ARBA" id="ARBA00023157"/>
    </source>
</evidence>
<dbReference type="PANTHER" id="PTHR12274">
    <property type="entry name" value="GRANULIN"/>
    <property type="match status" value="1"/>
</dbReference>
<keyword evidence="4" id="KW-1015">Disulfide bond</keyword>
<dbReference type="InterPro" id="IPR039036">
    <property type="entry name" value="Granulin_fam"/>
</dbReference>
<dbReference type="EMBL" id="OX597840">
    <property type="protein sequence ID" value="CAI9742246.1"/>
    <property type="molecule type" value="Genomic_DNA"/>
</dbReference>
<feature type="domain" description="Granulins" evidence="5">
    <location>
        <begin position="312"/>
        <end position="325"/>
    </location>
</feature>
<protein>
    <recommendedName>
        <fullName evidence="5">Granulins domain-containing protein</fullName>
    </recommendedName>
</protein>
<evidence type="ECO:0000313" key="7">
    <source>
        <dbReference type="Proteomes" id="UP001162480"/>
    </source>
</evidence>
<dbReference type="SMART" id="SM00277">
    <property type="entry name" value="GRAN"/>
    <property type="match status" value="3"/>
</dbReference>
<dbReference type="InterPro" id="IPR037277">
    <property type="entry name" value="Granulin_sf"/>
</dbReference>
<evidence type="ECO:0000313" key="6">
    <source>
        <dbReference type="EMBL" id="CAI9742246.1"/>
    </source>
</evidence>
<dbReference type="PROSITE" id="PS00799">
    <property type="entry name" value="GRANULINS"/>
    <property type="match status" value="2"/>
</dbReference>
<dbReference type="Pfam" id="PF00396">
    <property type="entry name" value="Granulin"/>
    <property type="match status" value="3"/>
</dbReference>
<keyword evidence="3" id="KW-0964">Secreted</keyword>
<dbReference type="AlphaFoldDB" id="A0AA36BX42"/>
<dbReference type="SUPFAM" id="SSF57277">
    <property type="entry name" value="Granulin repeat"/>
    <property type="match status" value="3"/>
</dbReference>
<dbReference type="PANTHER" id="PTHR12274:SF3">
    <property type="entry name" value="PROGRANULIN"/>
    <property type="match status" value="1"/>
</dbReference>
<evidence type="ECO:0000259" key="5">
    <source>
        <dbReference type="PROSITE" id="PS00799"/>
    </source>
</evidence>
<sequence>MARFTKRATLSKVTVTLASAENLVLWDAPEWNAGMQLKVVLTTTNTTMSETASRKTAIYVYVALLDKQPSRVVLHHSFILHKQEMLYSLFAVLFLSAVQGGKLFYNRYDDLCSSKVATCTNGTCCLIGPNEYACCIYKNAQCCSDRTHCCPEGYTCDVKNGQCIKDGIKISWQNASIKKHKPTNDVEFTNRLNFFDRVFSHERTLKRNPKCHSNHTVCLLENEEFGCCPYPNAICCSGGEGLCCPNDHTCNVNSKKCEKSATKVAKAEDPLPKHLSDQICPDAQTSCPSNMTCCPLANGEYGCCPFSNAVCCNDHLHCCPQNSICDMSSQTCILQNDTNRLAKGSVYDMAQSRMMSRVEGGNSAPSSSEAAAGALPLVKDTLCPDNSSCSENDTCCAMNTGVWGCCSYTNSLDWVEEFLVE</sequence>
<name>A0AA36BX42_OCTVU</name>
<comment type="subcellular location">
    <subcellularLocation>
        <location evidence="1">Secreted</location>
    </subcellularLocation>
</comment>
<dbReference type="GO" id="GO:0005576">
    <property type="term" value="C:extracellular region"/>
    <property type="evidence" value="ECO:0007669"/>
    <property type="project" value="UniProtKB-SubCell"/>
</dbReference>
<dbReference type="Gene3D" id="2.10.25.160">
    <property type="entry name" value="Granulin"/>
    <property type="match status" value="4"/>
</dbReference>
<dbReference type="Proteomes" id="UP001162480">
    <property type="component" value="Chromosome 27"/>
</dbReference>
<feature type="domain" description="Granulins" evidence="5">
    <location>
        <begin position="143"/>
        <end position="156"/>
    </location>
</feature>
<dbReference type="InterPro" id="IPR000118">
    <property type="entry name" value="Granulin"/>
</dbReference>
<proteinExistence type="inferred from homology"/>
<evidence type="ECO:0000256" key="2">
    <source>
        <dbReference type="ARBA" id="ARBA00010093"/>
    </source>
</evidence>